<evidence type="ECO:0000256" key="2">
    <source>
        <dbReference type="ARBA" id="ARBA00022729"/>
    </source>
</evidence>
<dbReference type="Gene3D" id="1.25.40.390">
    <property type="match status" value="1"/>
</dbReference>
<dbReference type="InterPro" id="IPR011990">
    <property type="entry name" value="TPR-like_helical_dom_sf"/>
</dbReference>
<dbReference type="GO" id="GO:0009279">
    <property type="term" value="C:cell outer membrane"/>
    <property type="evidence" value="ECO:0007669"/>
    <property type="project" value="UniProtKB-SubCell"/>
</dbReference>
<organism evidence="7">
    <name type="scientific">termite gut metagenome</name>
    <dbReference type="NCBI Taxonomy" id="433724"/>
    <lineage>
        <taxon>unclassified sequences</taxon>
        <taxon>metagenomes</taxon>
        <taxon>organismal metagenomes</taxon>
    </lineage>
</organism>
<dbReference type="InterPro" id="IPR012944">
    <property type="entry name" value="SusD_RagB_dom"/>
</dbReference>
<feature type="domain" description="SusD-like N-terminal" evidence="6">
    <location>
        <begin position="37"/>
        <end position="247"/>
    </location>
</feature>
<evidence type="ECO:0000259" key="6">
    <source>
        <dbReference type="Pfam" id="PF14322"/>
    </source>
</evidence>
<comment type="subcellular location">
    <subcellularLocation>
        <location evidence="1">Cell outer membrane</location>
    </subcellularLocation>
</comment>
<evidence type="ECO:0000313" key="7">
    <source>
        <dbReference type="EMBL" id="KAA6327710.1"/>
    </source>
</evidence>
<dbReference type="InterPro" id="IPR033985">
    <property type="entry name" value="SusD-like_N"/>
</dbReference>
<evidence type="ECO:0000256" key="1">
    <source>
        <dbReference type="ARBA" id="ARBA00004442"/>
    </source>
</evidence>
<dbReference type="Pfam" id="PF07980">
    <property type="entry name" value="SusD_RagB"/>
    <property type="match status" value="1"/>
</dbReference>
<keyword evidence="4" id="KW-0998">Cell outer membrane</keyword>
<name>A0A5J4R318_9ZZZZ</name>
<keyword evidence="3" id="KW-0472">Membrane</keyword>
<sequence>MNYMKALISKIRKLSIVHSKLSIITGLLLLSPACSDYLDVVPDSTLTLENIFSMKEQAYHALAKVYSYLPHNERAVHSTWLLGDEFVGFATSDGWYIPLQIMRGLQSSSSPRIPYWSGGSSVDAYPVLSLYKGIRQCNIFLEYIDGVKDMNDIEKADWKGQVMFLKAYYHFLLLTHYGPVVISEKSTAPDANAAELFPKRSKVDDCFDYIVRTMDTAIEGLQERAGSSELGQVDKIVATSIKARVLLFRASPFYSGNKEFFGDFLDFDGQPFFPVDDDAATTKAKWKDAVDAIDAAINLCKENGKDLYVYTKEPYIFDREFFAVNRDKMQTYYDLRMSIVDSWNKELIWAISNLDFNITQQGELAHTTNIPLPPGYTGVTDNTNYTLKELGASYQMLERFYTKNGLPIDEDLTFDYNSRFTVITTPGVDEAAFQGYQGIMQPGAESLNLYMNREIRFYTNLGSTGGYWRSHENLISTQFYAGTGGGYASVFGTKNLYSGIGIQKWSHPETRSGAWERVILYPYPVMRMADLYLMKAEALNEYNDVPTQEVYDAINVVRRRAGIPDVEVVWSEPSLAKSPNKHSTKSGMRDIILYERSVELAFEGSHFWDMIRHKRAVSEFSKPSYGWAYMGATASTFFILQPKRINKFSITDYLWPIDLNEINTNANLKQNPGW</sequence>
<accession>A0A5J4R318</accession>
<evidence type="ECO:0000256" key="3">
    <source>
        <dbReference type="ARBA" id="ARBA00023136"/>
    </source>
</evidence>
<proteinExistence type="predicted"/>
<feature type="domain" description="RagB/SusD" evidence="5">
    <location>
        <begin position="345"/>
        <end position="674"/>
    </location>
</feature>
<dbReference type="EMBL" id="SNRY01001944">
    <property type="protein sequence ID" value="KAA6327710.1"/>
    <property type="molecule type" value="Genomic_DNA"/>
</dbReference>
<gene>
    <name evidence="7" type="ORF">EZS27_023325</name>
</gene>
<evidence type="ECO:0000256" key="4">
    <source>
        <dbReference type="ARBA" id="ARBA00023237"/>
    </source>
</evidence>
<reference evidence="7" key="1">
    <citation type="submission" date="2019-03" db="EMBL/GenBank/DDBJ databases">
        <title>Single cell metagenomics reveals metabolic interactions within the superorganism composed of flagellate Streblomastix strix and complex community of Bacteroidetes bacteria on its surface.</title>
        <authorList>
            <person name="Treitli S.C."/>
            <person name="Kolisko M."/>
            <person name="Husnik F."/>
            <person name="Keeling P."/>
            <person name="Hampl V."/>
        </authorList>
    </citation>
    <scope>NUCLEOTIDE SEQUENCE</scope>
    <source>
        <strain evidence="7">STM</strain>
    </source>
</reference>
<dbReference type="SUPFAM" id="SSF48452">
    <property type="entry name" value="TPR-like"/>
    <property type="match status" value="1"/>
</dbReference>
<evidence type="ECO:0000259" key="5">
    <source>
        <dbReference type="Pfam" id="PF07980"/>
    </source>
</evidence>
<protein>
    <submittedName>
        <fullName evidence="7">RagB/SusD family nutrient uptake outer membrane protein</fullName>
    </submittedName>
</protein>
<dbReference type="AlphaFoldDB" id="A0A5J4R318"/>
<dbReference type="Pfam" id="PF14322">
    <property type="entry name" value="SusD-like_3"/>
    <property type="match status" value="1"/>
</dbReference>
<keyword evidence="2" id="KW-0732">Signal</keyword>
<comment type="caution">
    <text evidence="7">The sequence shown here is derived from an EMBL/GenBank/DDBJ whole genome shotgun (WGS) entry which is preliminary data.</text>
</comment>